<sequence>MAGGKKLLPRKKAQPHREEIDATDEESEHTSHGVTDMSSSAPSDESYKVSASEAQSSSDVDSDSTSNDSSSDQEKDPKGKRKIMSHG</sequence>
<name>A0A9D4ZSI8_ADICA</name>
<evidence type="ECO:0000313" key="3">
    <source>
        <dbReference type="Proteomes" id="UP000886520"/>
    </source>
</evidence>
<evidence type="ECO:0000256" key="1">
    <source>
        <dbReference type="SAM" id="MobiDB-lite"/>
    </source>
</evidence>
<keyword evidence="3" id="KW-1185">Reference proteome</keyword>
<evidence type="ECO:0000313" key="2">
    <source>
        <dbReference type="EMBL" id="KAI5083917.1"/>
    </source>
</evidence>
<protein>
    <submittedName>
        <fullName evidence="2">Uncharacterized protein</fullName>
    </submittedName>
</protein>
<organism evidence="2 3">
    <name type="scientific">Adiantum capillus-veneris</name>
    <name type="common">Maidenhair fern</name>
    <dbReference type="NCBI Taxonomy" id="13818"/>
    <lineage>
        <taxon>Eukaryota</taxon>
        <taxon>Viridiplantae</taxon>
        <taxon>Streptophyta</taxon>
        <taxon>Embryophyta</taxon>
        <taxon>Tracheophyta</taxon>
        <taxon>Polypodiopsida</taxon>
        <taxon>Polypodiidae</taxon>
        <taxon>Polypodiales</taxon>
        <taxon>Pteridineae</taxon>
        <taxon>Pteridaceae</taxon>
        <taxon>Vittarioideae</taxon>
        <taxon>Adiantum</taxon>
    </lineage>
</organism>
<comment type="caution">
    <text evidence="2">The sequence shown here is derived from an EMBL/GenBank/DDBJ whole genome shotgun (WGS) entry which is preliminary data.</text>
</comment>
<feature type="compositionally biased region" description="Basic residues" evidence="1">
    <location>
        <begin position="78"/>
        <end position="87"/>
    </location>
</feature>
<dbReference type="AlphaFoldDB" id="A0A9D4ZSI8"/>
<feature type="region of interest" description="Disordered" evidence="1">
    <location>
        <begin position="1"/>
        <end position="87"/>
    </location>
</feature>
<feature type="compositionally biased region" description="Polar residues" evidence="1">
    <location>
        <begin position="32"/>
        <end position="43"/>
    </location>
</feature>
<gene>
    <name evidence="2" type="ORF">GOP47_0000086</name>
</gene>
<dbReference type="EMBL" id="JABFUD020000001">
    <property type="protein sequence ID" value="KAI5083917.1"/>
    <property type="molecule type" value="Genomic_DNA"/>
</dbReference>
<dbReference type="Proteomes" id="UP000886520">
    <property type="component" value="Chromosome 1"/>
</dbReference>
<accession>A0A9D4ZSI8</accession>
<proteinExistence type="predicted"/>
<reference evidence="2" key="1">
    <citation type="submission" date="2021-01" db="EMBL/GenBank/DDBJ databases">
        <title>Adiantum capillus-veneris genome.</title>
        <authorList>
            <person name="Fang Y."/>
            <person name="Liao Q."/>
        </authorList>
    </citation>
    <scope>NUCLEOTIDE SEQUENCE</scope>
    <source>
        <strain evidence="2">H3</strain>
        <tissue evidence="2">Leaf</tissue>
    </source>
</reference>
<feature type="compositionally biased region" description="Low complexity" evidence="1">
    <location>
        <begin position="49"/>
        <end position="70"/>
    </location>
</feature>